<organism evidence="9">
    <name type="scientific">Naegleria gruberi</name>
    <name type="common">Amoeba</name>
    <dbReference type="NCBI Taxonomy" id="5762"/>
    <lineage>
        <taxon>Eukaryota</taxon>
        <taxon>Discoba</taxon>
        <taxon>Heterolobosea</taxon>
        <taxon>Tetramitia</taxon>
        <taxon>Eutetramitia</taxon>
        <taxon>Vahlkampfiidae</taxon>
        <taxon>Naegleria</taxon>
    </lineage>
</organism>
<dbReference type="InParanoid" id="D2V555"/>
<dbReference type="GeneID" id="8849665"/>
<dbReference type="EMBL" id="GG738852">
    <property type="protein sequence ID" value="EFC48051.1"/>
    <property type="molecule type" value="Genomic_DNA"/>
</dbReference>
<dbReference type="InterPro" id="IPR019775">
    <property type="entry name" value="WD40_repeat_CS"/>
</dbReference>
<evidence type="ECO:0000256" key="2">
    <source>
        <dbReference type="ARBA" id="ARBA00022723"/>
    </source>
</evidence>
<evidence type="ECO:0000256" key="6">
    <source>
        <dbReference type="PROSITE-ProRule" id="PRU00221"/>
    </source>
</evidence>
<dbReference type="VEuPathDB" id="AmoebaDB:NAEGRDRAFT_57175"/>
<sequence length="870" mass="97942">MNYFGSSRNSGNIKLSSSQQSTSSVLSTQSNQSATSSFSTTTFASSISSSSTVGLPNYTQPSRTSPEEMEDRNEILNAEPHILCSNSINISPNPLEKKAGGSGLNALSASPDSRLIAVGGRKLFRIVRASFQEDEKKFKLDIPITIYYSGKKSMDFAVVDLKWHPTLPNVIATAPPNGKVILWNVNSSSKSGKIITRFNGHECTVNSLCWQPHQENLLLSASVDHTCRLWDKRQGGDSVHTFNCGSVVRSIKFNTFFPNVFAAATDGGDFQVWDIRKPNLYQKKIPAHNGLILSLDWHPKKGGFIATGGRDRVIKVWDLNDTKKPISTVQTIASIAKIAWRPGNYNYHLASCAKNDVGSTSNINLWDISSRYVPLLSFTGQRADVTDIAWMNNYPNLMMSCSKDNTFMIHSVYEAEYEKASLPTSALSWNINNELVHANDEIDRQQHERYQTILQTVATNPPSVIKQINRETEMFTFKEAHIDKSINISKNITQDNDLFAESDVSNVKYLAENYDLFSDDTYQVKCDRNAFVASSINNYKLEKLWKLVKDLHTPSTTKNEEPEILEDNIVSASENTTIHSNIFEDSNSLIFQSEEGDDTSEEKYSRSNSFDNYPSNHMLYSPLKTPSSFHNDTLNLSTPPTNNSIRKKARDAISQDFPQPPKLTLFTTGEEEKLKSNIQSFDDMEKQHVSIAKEAHSSSLSFEDDDELESLYESSIQETIEYYAEMGDIQTCVSLIEVLDKKQNMSGEREAQWYLSYIELLNRHKLFTCANELINGCTNYEVHHLNKQSTSIRTSCGKCDSLLQNTDTTCKKCSTRTNMCVICHLPVDGLFYWCQRCGNGGHLNHMCEWFAKYKHCPVCLSHVSKLQTLT</sequence>
<dbReference type="eggNOG" id="KOG0269">
    <property type="taxonomic scope" value="Eukaryota"/>
</dbReference>
<evidence type="ECO:0000256" key="3">
    <source>
        <dbReference type="ARBA" id="ARBA00022737"/>
    </source>
</evidence>
<dbReference type="SUPFAM" id="SSF50978">
    <property type="entry name" value="WD40 repeat-like"/>
    <property type="match status" value="1"/>
</dbReference>
<proteinExistence type="predicted"/>
<evidence type="ECO:0000256" key="4">
    <source>
        <dbReference type="ARBA" id="ARBA00022771"/>
    </source>
</evidence>
<dbReference type="Pfam" id="PF00400">
    <property type="entry name" value="WD40"/>
    <property type="match status" value="3"/>
</dbReference>
<keyword evidence="4" id="KW-0863">Zinc-finger</keyword>
<dbReference type="GO" id="GO:0061700">
    <property type="term" value="C:GATOR2 complex"/>
    <property type="evidence" value="ECO:0007669"/>
    <property type="project" value="TreeGrafter"/>
</dbReference>
<dbReference type="OMA" id="EPMWLIS"/>
<evidence type="ECO:0000256" key="1">
    <source>
        <dbReference type="ARBA" id="ARBA00022574"/>
    </source>
</evidence>
<dbReference type="InterPro" id="IPR015943">
    <property type="entry name" value="WD40/YVTN_repeat-like_dom_sf"/>
</dbReference>
<dbReference type="RefSeq" id="XP_002680795.1">
    <property type="nucleotide sequence ID" value="XM_002680749.1"/>
</dbReference>
<dbReference type="GO" id="GO:0005774">
    <property type="term" value="C:vacuolar membrane"/>
    <property type="evidence" value="ECO:0007669"/>
    <property type="project" value="TreeGrafter"/>
</dbReference>
<dbReference type="KEGG" id="ngr:NAEGRDRAFT_57175"/>
<dbReference type="GO" id="GO:1904263">
    <property type="term" value="P:positive regulation of TORC1 signaling"/>
    <property type="evidence" value="ECO:0007669"/>
    <property type="project" value="TreeGrafter"/>
</dbReference>
<dbReference type="AlphaFoldDB" id="D2V555"/>
<dbReference type="PANTHER" id="PTHR46200">
    <property type="entry name" value="GATOR COMPLEX PROTEIN WDR24"/>
    <property type="match status" value="1"/>
</dbReference>
<keyword evidence="2" id="KW-0479">Metal-binding</keyword>
<evidence type="ECO:0000313" key="9">
    <source>
        <dbReference type="Proteomes" id="UP000006671"/>
    </source>
</evidence>
<protein>
    <submittedName>
        <fullName evidence="8">WD repeat domain 24</fullName>
    </submittedName>
</protein>
<dbReference type="GO" id="GO:0008270">
    <property type="term" value="F:zinc ion binding"/>
    <property type="evidence" value="ECO:0007669"/>
    <property type="project" value="UniProtKB-KW"/>
</dbReference>
<dbReference type="PROSITE" id="PS50082">
    <property type="entry name" value="WD_REPEATS_2"/>
    <property type="match status" value="2"/>
</dbReference>
<dbReference type="PROSITE" id="PS50294">
    <property type="entry name" value="WD_REPEATS_REGION"/>
    <property type="match status" value="2"/>
</dbReference>
<dbReference type="GO" id="GO:0016239">
    <property type="term" value="P:positive regulation of macroautophagy"/>
    <property type="evidence" value="ECO:0007669"/>
    <property type="project" value="TreeGrafter"/>
</dbReference>
<feature type="compositionally biased region" description="Polar residues" evidence="7">
    <location>
        <begin position="53"/>
        <end position="64"/>
    </location>
</feature>
<feature type="region of interest" description="Disordered" evidence="7">
    <location>
        <begin position="47"/>
        <end position="71"/>
    </location>
</feature>
<feature type="repeat" description="WD" evidence="6">
    <location>
        <begin position="198"/>
        <end position="231"/>
    </location>
</feature>
<gene>
    <name evidence="8" type="ORF">NAEGRDRAFT_57175</name>
</gene>
<dbReference type="InterPro" id="IPR036322">
    <property type="entry name" value="WD40_repeat_dom_sf"/>
</dbReference>
<dbReference type="GO" id="GO:0005829">
    <property type="term" value="C:cytosol"/>
    <property type="evidence" value="ECO:0007669"/>
    <property type="project" value="TreeGrafter"/>
</dbReference>
<dbReference type="OrthoDB" id="60955at2759"/>
<dbReference type="FunCoup" id="D2V555">
    <property type="interactions" value="255"/>
</dbReference>
<dbReference type="PROSITE" id="PS00678">
    <property type="entry name" value="WD_REPEATS_1"/>
    <property type="match status" value="1"/>
</dbReference>
<keyword evidence="3" id="KW-0677">Repeat</keyword>
<keyword evidence="1 6" id="KW-0853">WD repeat</keyword>
<dbReference type="InterPro" id="IPR037590">
    <property type="entry name" value="WDR24"/>
</dbReference>
<evidence type="ECO:0000256" key="7">
    <source>
        <dbReference type="SAM" id="MobiDB-lite"/>
    </source>
</evidence>
<reference evidence="8 9" key="1">
    <citation type="journal article" date="2010" name="Cell">
        <title>The genome of Naegleria gruberi illuminates early eukaryotic versatility.</title>
        <authorList>
            <person name="Fritz-Laylin L.K."/>
            <person name="Prochnik S.E."/>
            <person name="Ginger M.L."/>
            <person name="Dacks J.B."/>
            <person name="Carpenter M.L."/>
            <person name="Field M.C."/>
            <person name="Kuo A."/>
            <person name="Paredez A."/>
            <person name="Chapman J."/>
            <person name="Pham J."/>
            <person name="Shu S."/>
            <person name="Neupane R."/>
            <person name="Cipriano M."/>
            <person name="Mancuso J."/>
            <person name="Tu H."/>
            <person name="Salamov A."/>
            <person name="Lindquist E."/>
            <person name="Shapiro H."/>
            <person name="Lucas S."/>
            <person name="Grigoriev I.V."/>
            <person name="Cande W.Z."/>
            <person name="Fulton C."/>
            <person name="Rokhsar D.S."/>
            <person name="Dawson S.C."/>
        </authorList>
    </citation>
    <scope>NUCLEOTIDE SEQUENCE [LARGE SCALE GENOMIC DNA]</scope>
    <source>
        <strain evidence="8 9">NEG-M</strain>
    </source>
</reference>
<accession>D2V555</accession>
<name>D2V555_NAEGR</name>
<dbReference type="Proteomes" id="UP000006671">
    <property type="component" value="Unassembled WGS sequence"/>
</dbReference>
<dbReference type="Gene3D" id="2.130.10.10">
    <property type="entry name" value="YVTN repeat-like/Quinoprotein amine dehydrogenase"/>
    <property type="match status" value="2"/>
</dbReference>
<dbReference type="STRING" id="5762.D2V555"/>
<dbReference type="InterPro" id="IPR001680">
    <property type="entry name" value="WD40_rpt"/>
</dbReference>
<dbReference type="CDD" id="cd16693">
    <property type="entry name" value="mRING-H2-C3H3C2_WDR24"/>
    <property type="match status" value="1"/>
</dbReference>
<evidence type="ECO:0000256" key="5">
    <source>
        <dbReference type="ARBA" id="ARBA00022833"/>
    </source>
</evidence>
<evidence type="ECO:0000313" key="8">
    <source>
        <dbReference type="EMBL" id="EFC48051.1"/>
    </source>
</evidence>
<keyword evidence="9" id="KW-1185">Reference proteome</keyword>
<dbReference type="PANTHER" id="PTHR46200:SF1">
    <property type="entry name" value="GATOR COMPLEX PROTEIN WDR24"/>
    <property type="match status" value="1"/>
</dbReference>
<dbReference type="SMART" id="SM00320">
    <property type="entry name" value="WD40"/>
    <property type="match status" value="6"/>
</dbReference>
<keyword evidence="5" id="KW-0862">Zinc</keyword>
<feature type="repeat" description="WD" evidence="6">
    <location>
        <begin position="285"/>
        <end position="327"/>
    </location>
</feature>